<dbReference type="AlphaFoldDB" id="A0A7J8ZKU9"/>
<dbReference type="GO" id="GO:0043565">
    <property type="term" value="F:sequence-specific DNA binding"/>
    <property type="evidence" value="ECO:0007669"/>
    <property type="project" value="TreeGrafter"/>
</dbReference>
<organism evidence="7 8">
    <name type="scientific">Gossypium laxum</name>
    <dbReference type="NCBI Taxonomy" id="34288"/>
    <lineage>
        <taxon>Eukaryota</taxon>
        <taxon>Viridiplantae</taxon>
        <taxon>Streptophyta</taxon>
        <taxon>Embryophyta</taxon>
        <taxon>Tracheophyta</taxon>
        <taxon>Spermatophyta</taxon>
        <taxon>Magnoliopsida</taxon>
        <taxon>eudicotyledons</taxon>
        <taxon>Gunneridae</taxon>
        <taxon>Pentapetalae</taxon>
        <taxon>rosids</taxon>
        <taxon>malvids</taxon>
        <taxon>Malvales</taxon>
        <taxon>Malvaceae</taxon>
        <taxon>Malvoideae</taxon>
        <taxon>Gossypium</taxon>
    </lineage>
</organism>
<evidence type="ECO:0008006" key="9">
    <source>
        <dbReference type="Google" id="ProtNLM"/>
    </source>
</evidence>
<proteinExistence type="predicted"/>
<name>A0A7J8ZKU9_9ROSI</name>
<keyword evidence="8" id="KW-1185">Reference proteome</keyword>
<evidence type="ECO:0000256" key="3">
    <source>
        <dbReference type="ARBA" id="ARBA00023163"/>
    </source>
</evidence>
<keyword evidence="2" id="KW-0805">Transcription regulation</keyword>
<feature type="non-terminal residue" evidence="7">
    <location>
        <position position="91"/>
    </location>
</feature>
<evidence type="ECO:0000313" key="7">
    <source>
        <dbReference type="EMBL" id="MBA0712477.1"/>
    </source>
</evidence>
<evidence type="ECO:0000256" key="2">
    <source>
        <dbReference type="ARBA" id="ARBA00023015"/>
    </source>
</evidence>
<dbReference type="PANTHER" id="PTHR31945">
    <property type="entry name" value="TRANSCRIPTION FACTOR SCREAM2-RELATED"/>
    <property type="match status" value="1"/>
</dbReference>
<keyword evidence="6" id="KW-0472">Membrane</keyword>
<keyword evidence="4" id="KW-0539">Nucleus</keyword>
<keyword evidence="5" id="KW-0175">Coiled coil</keyword>
<dbReference type="GO" id="GO:0005634">
    <property type="term" value="C:nucleus"/>
    <property type="evidence" value="ECO:0007669"/>
    <property type="project" value="UniProtKB-SubCell"/>
</dbReference>
<sequence>MVSREHKRAALHEKLQLLRSITNSQAVNKKTIIVDASKYIEELKQKVERLNQDISAAQTSNDQNPLPMVINFLIFVLPFLFGFNFNLNCII</sequence>
<dbReference type="PANTHER" id="PTHR31945:SF5">
    <property type="entry name" value="TRANSCRIPTION FACTOR SCREAM-LIKE PROTEIN"/>
    <property type="match status" value="1"/>
</dbReference>
<dbReference type="EMBL" id="JABEZV010000006">
    <property type="protein sequence ID" value="MBA0712477.1"/>
    <property type="molecule type" value="Genomic_DNA"/>
</dbReference>
<keyword evidence="3" id="KW-0804">Transcription</keyword>
<evidence type="ECO:0000256" key="1">
    <source>
        <dbReference type="ARBA" id="ARBA00004123"/>
    </source>
</evidence>
<keyword evidence="6" id="KW-0812">Transmembrane</keyword>
<dbReference type="SUPFAM" id="SSF47459">
    <property type="entry name" value="HLH, helix-loop-helix DNA-binding domain"/>
    <property type="match status" value="1"/>
</dbReference>
<reference evidence="7 8" key="1">
    <citation type="journal article" date="2019" name="Genome Biol. Evol.">
        <title>Insights into the evolution of the New World diploid cottons (Gossypium, subgenus Houzingenia) based on genome sequencing.</title>
        <authorList>
            <person name="Grover C.E."/>
            <person name="Arick M.A. 2nd"/>
            <person name="Thrash A."/>
            <person name="Conover J.L."/>
            <person name="Sanders W.S."/>
            <person name="Peterson D.G."/>
            <person name="Frelichowski J.E."/>
            <person name="Scheffler J.A."/>
            <person name="Scheffler B.E."/>
            <person name="Wendel J.F."/>
        </authorList>
    </citation>
    <scope>NUCLEOTIDE SEQUENCE [LARGE SCALE GENOMIC DNA]</scope>
    <source>
        <strain evidence="7">4</strain>
        <tissue evidence="7">Leaf</tissue>
    </source>
</reference>
<dbReference type="GO" id="GO:0003700">
    <property type="term" value="F:DNA-binding transcription factor activity"/>
    <property type="evidence" value="ECO:0007669"/>
    <property type="project" value="TreeGrafter"/>
</dbReference>
<dbReference type="Proteomes" id="UP000593574">
    <property type="component" value="Unassembled WGS sequence"/>
</dbReference>
<protein>
    <recommendedName>
        <fullName evidence="9">BHLH domain-containing protein</fullName>
    </recommendedName>
</protein>
<evidence type="ECO:0000256" key="5">
    <source>
        <dbReference type="SAM" id="Coils"/>
    </source>
</evidence>
<evidence type="ECO:0000313" key="8">
    <source>
        <dbReference type="Proteomes" id="UP000593574"/>
    </source>
</evidence>
<dbReference type="InterPro" id="IPR051358">
    <property type="entry name" value="TF_AMS/ICE1/BHLH6-like"/>
</dbReference>
<dbReference type="GO" id="GO:0046983">
    <property type="term" value="F:protein dimerization activity"/>
    <property type="evidence" value="ECO:0007669"/>
    <property type="project" value="InterPro"/>
</dbReference>
<dbReference type="Gene3D" id="4.10.280.10">
    <property type="entry name" value="Helix-loop-helix DNA-binding domain"/>
    <property type="match status" value="1"/>
</dbReference>
<accession>A0A7J8ZKU9</accession>
<feature type="transmembrane region" description="Helical" evidence="6">
    <location>
        <begin position="68"/>
        <end position="87"/>
    </location>
</feature>
<evidence type="ECO:0000256" key="6">
    <source>
        <dbReference type="SAM" id="Phobius"/>
    </source>
</evidence>
<comment type="caution">
    <text evidence="7">The sequence shown here is derived from an EMBL/GenBank/DDBJ whole genome shotgun (WGS) entry which is preliminary data.</text>
</comment>
<comment type="subcellular location">
    <subcellularLocation>
        <location evidence="1">Nucleus</location>
    </subcellularLocation>
</comment>
<gene>
    <name evidence="7" type="ORF">Golax_011579</name>
</gene>
<dbReference type="InterPro" id="IPR036638">
    <property type="entry name" value="HLH_DNA-bd_sf"/>
</dbReference>
<evidence type="ECO:0000256" key="4">
    <source>
        <dbReference type="ARBA" id="ARBA00023242"/>
    </source>
</evidence>
<feature type="coiled-coil region" evidence="5">
    <location>
        <begin position="33"/>
        <end position="60"/>
    </location>
</feature>
<keyword evidence="6" id="KW-1133">Transmembrane helix</keyword>